<proteinExistence type="predicted"/>
<dbReference type="PANTHER" id="PTHR36414">
    <property type="entry name" value="PROTEIN SUR7"/>
    <property type="match status" value="1"/>
</dbReference>
<dbReference type="InterPro" id="IPR009571">
    <property type="entry name" value="SUR7/Rim9-like_fungi"/>
</dbReference>
<keyword evidence="1" id="KW-0472">Membrane</keyword>
<dbReference type="AlphaFoldDB" id="A0AAE0U9B7"/>
<reference evidence="2" key="2">
    <citation type="submission" date="2023-07" db="EMBL/GenBank/DDBJ databases">
        <authorList>
            <consortium name="Lawrence Berkeley National Laboratory"/>
            <person name="Haridas S."/>
            <person name="Hensen N."/>
            <person name="Bonometti L."/>
            <person name="Westerberg I."/>
            <person name="Brannstrom I.O."/>
            <person name="Guillou S."/>
            <person name="Cros-Aarteil S."/>
            <person name="Calhoun S."/>
            <person name="Kuo A."/>
            <person name="Mondo S."/>
            <person name="Pangilinan J."/>
            <person name="Riley R."/>
            <person name="LaButti K."/>
            <person name="Andreopoulos B."/>
            <person name="Lipzen A."/>
            <person name="Chen C."/>
            <person name="Yanf M."/>
            <person name="Daum C."/>
            <person name="Ng V."/>
            <person name="Clum A."/>
            <person name="Steindorff A."/>
            <person name="Ohm R."/>
            <person name="Martin F."/>
            <person name="Silar P."/>
            <person name="Natvig D."/>
            <person name="Lalanne C."/>
            <person name="Gautier V."/>
            <person name="Ament-velasquez S.L."/>
            <person name="Kruys A."/>
            <person name="Hutchinson M.I."/>
            <person name="Powell A.J."/>
            <person name="Barry K."/>
            <person name="Miller A.N."/>
            <person name="Grigoriev I.V."/>
            <person name="Debuchy R."/>
            <person name="Gladieux P."/>
            <person name="Thoren M.H."/>
            <person name="Johannesson H."/>
        </authorList>
    </citation>
    <scope>NUCLEOTIDE SEQUENCE</scope>
    <source>
        <strain evidence="2">FGSC 1904</strain>
    </source>
</reference>
<keyword evidence="1" id="KW-1133">Transmembrane helix</keyword>
<reference evidence="2" key="1">
    <citation type="journal article" date="2023" name="Mol. Phylogenet. Evol.">
        <title>Genome-scale phylogeny and comparative genomics of the fungal order Sordariales.</title>
        <authorList>
            <person name="Hensen N."/>
            <person name="Bonometti L."/>
            <person name="Westerberg I."/>
            <person name="Brannstrom I.O."/>
            <person name="Guillou S."/>
            <person name="Cros-Aarteil S."/>
            <person name="Calhoun S."/>
            <person name="Haridas S."/>
            <person name="Kuo A."/>
            <person name="Mondo S."/>
            <person name="Pangilinan J."/>
            <person name="Riley R."/>
            <person name="LaButti K."/>
            <person name="Andreopoulos B."/>
            <person name="Lipzen A."/>
            <person name="Chen C."/>
            <person name="Yan M."/>
            <person name="Daum C."/>
            <person name="Ng V."/>
            <person name="Clum A."/>
            <person name="Steindorff A."/>
            <person name="Ohm R.A."/>
            <person name="Martin F."/>
            <person name="Silar P."/>
            <person name="Natvig D.O."/>
            <person name="Lalanne C."/>
            <person name="Gautier V."/>
            <person name="Ament-Velasquez S.L."/>
            <person name="Kruys A."/>
            <person name="Hutchinson M.I."/>
            <person name="Powell A.J."/>
            <person name="Barry K."/>
            <person name="Miller A.N."/>
            <person name="Grigoriev I.V."/>
            <person name="Debuchy R."/>
            <person name="Gladieux P."/>
            <person name="Hiltunen Thoren M."/>
            <person name="Johannesson H."/>
        </authorList>
    </citation>
    <scope>NUCLEOTIDE SEQUENCE</scope>
    <source>
        <strain evidence="2">FGSC 1904</strain>
    </source>
</reference>
<sequence length="280" mass="31106">MNRTRPLLALLSLFFLAISLVLLWFVILSGITRTSPLRQTYFLRADTSGISGARSISQWTYFKVCGLNNLDCGPARPALPLGDAWDSYPSGAPDGLTGKYGGHTTSHYFWYMWRFGWVFFLLALFFETLAFFSGFLACLGRVGAAVSGMIASLALVMLSVGVALMTATFVKMRNHFHRDGRSASLGRYAFGFSWGAWAALAISTVLFLLAMLQRDKNRYNNRRSVNNTYGTEGHDHVIADGPVNGTTGGGRRGFFPWGRRNNRSIRSGKSYDGQRVKDNY</sequence>
<dbReference type="EMBL" id="JAUTDP010000010">
    <property type="protein sequence ID" value="KAK3395587.1"/>
    <property type="molecule type" value="Genomic_DNA"/>
</dbReference>
<dbReference type="Proteomes" id="UP001281003">
    <property type="component" value="Unassembled WGS sequence"/>
</dbReference>
<keyword evidence="1" id="KW-0812">Transmembrane</keyword>
<organism evidence="2 3">
    <name type="scientific">Sordaria brevicollis</name>
    <dbReference type="NCBI Taxonomy" id="83679"/>
    <lineage>
        <taxon>Eukaryota</taxon>
        <taxon>Fungi</taxon>
        <taxon>Dikarya</taxon>
        <taxon>Ascomycota</taxon>
        <taxon>Pezizomycotina</taxon>
        <taxon>Sordariomycetes</taxon>
        <taxon>Sordariomycetidae</taxon>
        <taxon>Sordariales</taxon>
        <taxon>Sordariaceae</taxon>
        <taxon>Sordaria</taxon>
    </lineage>
</organism>
<name>A0AAE0U9B7_SORBR</name>
<feature type="transmembrane region" description="Helical" evidence="1">
    <location>
        <begin position="190"/>
        <end position="212"/>
    </location>
</feature>
<dbReference type="GO" id="GO:0005938">
    <property type="term" value="C:cell cortex"/>
    <property type="evidence" value="ECO:0007669"/>
    <property type="project" value="TreeGrafter"/>
</dbReference>
<feature type="transmembrane region" description="Helical" evidence="1">
    <location>
        <begin position="115"/>
        <end position="138"/>
    </location>
</feature>
<keyword evidence="3" id="KW-1185">Reference proteome</keyword>
<gene>
    <name evidence="2" type="ORF">B0T20DRAFT_395465</name>
</gene>
<evidence type="ECO:0000313" key="2">
    <source>
        <dbReference type="EMBL" id="KAK3395587.1"/>
    </source>
</evidence>
<dbReference type="Pfam" id="PF06687">
    <property type="entry name" value="SUR7"/>
    <property type="match status" value="1"/>
</dbReference>
<protein>
    <submittedName>
        <fullName evidence="2">SUR7/PalI family-domain-containing protein</fullName>
    </submittedName>
</protein>
<comment type="caution">
    <text evidence="2">The sequence shown here is derived from an EMBL/GenBank/DDBJ whole genome shotgun (WGS) entry which is preliminary data.</text>
</comment>
<dbReference type="PANTHER" id="PTHR36414:SF1">
    <property type="entry name" value="PROTEIN SUR7"/>
    <property type="match status" value="1"/>
</dbReference>
<feature type="transmembrane region" description="Helical" evidence="1">
    <location>
        <begin position="150"/>
        <end position="170"/>
    </location>
</feature>
<dbReference type="GO" id="GO:0005886">
    <property type="term" value="C:plasma membrane"/>
    <property type="evidence" value="ECO:0007669"/>
    <property type="project" value="InterPro"/>
</dbReference>
<accession>A0AAE0U9B7</accession>
<dbReference type="GO" id="GO:0045121">
    <property type="term" value="C:membrane raft"/>
    <property type="evidence" value="ECO:0007669"/>
    <property type="project" value="TreeGrafter"/>
</dbReference>
<dbReference type="GO" id="GO:0032185">
    <property type="term" value="P:septin cytoskeleton organization"/>
    <property type="evidence" value="ECO:0007669"/>
    <property type="project" value="TreeGrafter"/>
</dbReference>
<dbReference type="GO" id="GO:0031505">
    <property type="term" value="P:fungal-type cell wall organization"/>
    <property type="evidence" value="ECO:0007669"/>
    <property type="project" value="TreeGrafter"/>
</dbReference>
<dbReference type="GO" id="GO:0006897">
    <property type="term" value="P:endocytosis"/>
    <property type="evidence" value="ECO:0007669"/>
    <property type="project" value="TreeGrafter"/>
</dbReference>
<dbReference type="GO" id="GO:0030866">
    <property type="term" value="P:cortical actin cytoskeleton organization"/>
    <property type="evidence" value="ECO:0007669"/>
    <property type="project" value="TreeGrafter"/>
</dbReference>
<evidence type="ECO:0000256" key="1">
    <source>
        <dbReference type="SAM" id="Phobius"/>
    </source>
</evidence>
<evidence type="ECO:0000313" key="3">
    <source>
        <dbReference type="Proteomes" id="UP001281003"/>
    </source>
</evidence>